<sequence>MPSTFSVCLKTCPYFKTIYDRYFASSFKDSNYPSGTCPIKKGEYYLRNVEMSADSWVHYLRTGLSKFILKIKKNNITYGGLELILVLTERSI</sequence>
<dbReference type="PANTHER" id="PTHR21112">
    <property type="entry name" value="CHEMOSENSORY PROTEIN A 29A-RELATED"/>
    <property type="match status" value="1"/>
</dbReference>
<accession>A0A9P9YKW0</accession>
<reference evidence="1" key="1">
    <citation type="journal article" date="2023" name="Genome Biol. Evol.">
        <title>Long-read-based Genome Assembly of Drosophila gunungcola Reveals Fewer Chemosensory Genes in Flower-breeding Species.</title>
        <authorList>
            <person name="Negi A."/>
            <person name="Liao B.Y."/>
            <person name="Yeh S.D."/>
        </authorList>
    </citation>
    <scope>NUCLEOTIDE SEQUENCE</scope>
    <source>
        <strain evidence="1">Sukarami</strain>
    </source>
</reference>
<dbReference type="Proteomes" id="UP001059596">
    <property type="component" value="Unassembled WGS sequence"/>
</dbReference>
<evidence type="ECO:0000313" key="1">
    <source>
        <dbReference type="EMBL" id="KAI8038847.1"/>
    </source>
</evidence>
<dbReference type="AlphaFoldDB" id="A0A9P9YKW0"/>
<comment type="caution">
    <text evidence="1">The sequence shown here is derived from an EMBL/GenBank/DDBJ whole genome shotgun (WGS) entry which is preliminary data.</text>
</comment>
<dbReference type="InterPro" id="IPR010512">
    <property type="entry name" value="DUF1091"/>
</dbReference>
<dbReference type="EMBL" id="JAMKOV010000007">
    <property type="protein sequence ID" value="KAI8038847.1"/>
    <property type="molecule type" value="Genomic_DNA"/>
</dbReference>
<dbReference type="Pfam" id="PF06477">
    <property type="entry name" value="DUF1091"/>
    <property type="match status" value="1"/>
</dbReference>
<proteinExistence type="predicted"/>
<organism evidence="1 2">
    <name type="scientific">Drosophila gunungcola</name>
    <name type="common">fruit fly</name>
    <dbReference type="NCBI Taxonomy" id="103775"/>
    <lineage>
        <taxon>Eukaryota</taxon>
        <taxon>Metazoa</taxon>
        <taxon>Ecdysozoa</taxon>
        <taxon>Arthropoda</taxon>
        <taxon>Hexapoda</taxon>
        <taxon>Insecta</taxon>
        <taxon>Pterygota</taxon>
        <taxon>Neoptera</taxon>
        <taxon>Endopterygota</taxon>
        <taxon>Diptera</taxon>
        <taxon>Brachycera</taxon>
        <taxon>Muscomorpha</taxon>
        <taxon>Ephydroidea</taxon>
        <taxon>Drosophilidae</taxon>
        <taxon>Drosophila</taxon>
        <taxon>Sophophora</taxon>
    </lineage>
</organism>
<name>A0A9P9YKW0_9MUSC</name>
<dbReference type="PANTHER" id="PTHR21112:SF0">
    <property type="entry name" value="CHEMOSENSORY PROTEIN A 29A-RELATED"/>
    <property type="match status" value="1"/>
</dbReference>
<gene>
    <name evidence="1" type="ORF">M5D96_008759</name>
</gene>
<evidence type="ECO:0000313" key="2">
    <source>
        <dbReference type="Proteomes" id="UP001059596"/>
    </source>
</evidence>
<protein>
    <submittedName>
        <fullName evidence="1">Uncharacterized protein</fullName>
    </submittedName>
</protein>
<keyword evidence="2" id="KW-1185">Reference proteome</keyword>